<reference evidence="2 3" key="1">
    <citation type="submission" date="2019-02" db="EMBL/GenBank/DDBJ databases">
        <title>Genomic Encyclopedia of Type Strains, Phase IV (KMG-IV): sequencing the most valuable type-strain genomes for metagenomic binning, comparative biology and taxonomic classification.</title>
        <authorList>
            <person name="Goeker M."/>
        </authorList>
    </citation>
    <scope>NUCLEOTIDE SEQUENCE [LARGE SCALE GENOMIC DNA]</scope>
    <source>
        <strain evidence="2 3">K24</strain>
    </source>
</reference>
<feature type="domain" description="EAL" evidence="1">
    <location>
        <begin position="1"/>
        <end position="252"/>
    </location>
</feature>
<evidence type="ECO:0000313" key="2">
    <source>
        <dbReference type="EMBL" id="RZS84447.1"/>
    </source>
</evidence>
<dbReference type="AlphaFoldDB" id="A0A4V2F3K7"/>
<dbReference type="Pfam" id="PF00563">
    <property type="entry name" value="EAL"/>
    <property type="match status" value="1"/>
</dbReference>
<comment type="caution">
    <text evidence="2">The sequence shown here is derived from an EMBL/GenBank/DDBJ whole genome shotgun (WGS) entry which is preliminary data.</text>
</comment>
<dbReference type="SUPFAM" id="SSF141868">
    <property type="entry name" value="EAL domain-like"/>
    <property type="match status" value="1"/>
</dbReference>
<accession>A0A4V2F3K7</accession>
<dbReference type="Gene3D" id="3.20.20.450">
    <property type="entry name" value="EAL domain"/>
    <property type="match status" value="1"/>
</dbReference>
<name>A0A4V2F3K7_9BURK</name>
<dbReference type="Proteomes" id="UP000292445">
    <property type="component" value="Unassembled WGS sequence"/>
</dbReference>
<dbReference type="InterPro" id="IPR001633">
    <property type="entry name" value="EAL_dom"/>
</dbReference>
<dbReference type="PANTHER" id="PTHR33121:SF23">
    <property type="entry name" value="CYCLIC DI-GMP PHOSPHODIESTERASE PDEB"/>
    <property type="match status" value="1"/>
</dbReference>
<dbReference type="InterPro" id="IPR035919">
    <property type="entry name" value="EAL_sf"/>
</dbReference>
<evidence type="ECO:0000313" key="3">
    <source>
        <dbReference type="Proteomes" id="UP000292445"/>
    </source>
</evidence>
<keyword evidence="3" id="KW-1185">Reference proteome</keyword>
<dbReference type="GO" id="GO:0071111">
    <property type="term" value="F:cyclic-guanylate-specific phosphodiesterase activity"/>
    <property type="evidence" value="ECO:0007669"/>
    <property type="project" value="InterPro"/>
</dbReference>
<dbReference type="InterPro" id="IPR050706">
    <property type="entry name" value="Cyclic-di-GMP_PDE-like"/>
</dbReference>
<organism evidence="2 3">
    <name type="scientific">Pigmentiphaga kullae</name>
    <dbReference type="NCBI Taxonomy" id="151784"/>
    <lineage>
        <taxon>Bacteria</taxon>
        <taxon>Pseudomonadati</taxon>
        <taxon>Pseudomonadota</taxon>
        <taxon>Betaproteobacteria</taxon>
        <taxon>Burkholderiales</taxon>
        <taxon>Alcaligenaceae</taxon>
        <taxon>Pigmentiphaga</taxon>
    </lineage>
</organism>
<dbReference type="OrthoDB" id="1673646at2"/>
<dbReference type="EMBL" id="SGXC01000001">
    <property type="protein sequence ID" value="RZS84447.1"/>
    <property type="molecule type" value="Genomic_DNA"/>
</dbReference>
<gene>
    <name evidence="2" type="ORF">EV675_0464</name>
</gene>
<dbReference type="PANTHER" id="PTHR33121">
    <property type="entry name" value="CYCLIC DI-GMP PHOSPHODIESTERASE PDEF"/>
    <property type="match status" value="1"/>
</dbReference>
<evidence type="ECO:0000259" key="1">
    <source>
        <dbReference type="PROSITE" id="PS50883"/>
    </source>
</evidence>
<protein>
    <submittedName>
        <fullName evidence="2">EAL domain-containing protein</fullName>
    </submittedName>
</protein>
<proteinExistence type="predicted"/>
<dbReference type="PROSITE" id="PS50883">
    <property type="entry name" value="EAL"/>
    <property type="match status" value="1"/>
</dbReference>
<sequence>MQVTHPSPAQPALPLSFPAPPPAYVDMPGPGARALAFQPVSSLLDGTRNLYQSVTSRLLASPDDDARDAPGLALVQAVMAVLRDHPWITLGCSVSPDMLADEAGWAPLLDELRADNRLARRLVIELAQSDDRLESRQALGLAGRLRKLGCLLAIDDFGAAGGTVDFLLDARPDIVRIAPAYLHRARRLHGVGGTSGLIRLCRRLAPAVVIQGVDDPADLLRLPREAGVWIQGVLAGLPALHAPWLRPSPWRLAACAGERH</sequence>